<reference evidence="3" key="1">
    <citation type="submission" date="2013-09" db="EMBL/GenBank/DDBJ databases">
        <title>Corchorus olitorius genome sequencing.</title>
        <authorList>
            <person name="Alam M."/>
            <person name="Haque M.S."/>
            <person name="Islam M.S."/>
            <person name="Emdad E.M."/>
            <person name="Islam M.M."/>
            <person name="Ahmed B."/>
            <person name="Halim A."/>
            <person name="Hossen Q.M.M."/>
            <person name="Hossain M.Z."/>
            <person name="Ahmed R."/>
            <person name="Khan M.M."/>
            <person name="Islam R."/>
            <person name="Rashid M.M."/>
            <person name="Khan S.A."/>
            <person name="Rahman M.S."/>
            <person name="Alam M."/>
            <person name="Yahiya A.S."/>
            <person name="Khan M.S."/>
            <person name="Azam M.S."/>
            <person name="Haque T."/>
            <person name="Lashkar M.Z.H."/>
            <person name="Akhand A.I."/>
            <person name="Morshed G."/>
            <person name="Roy S."/>
            <person name="Uddin K.S."/>
            <person name="Rabeya T."/>
            <person name="Hossain A.S."/>
            <person name="Chowdhury A."/>
            <person name="Snigdha A.R."/>
            <person name="Mortoza M.S."/>
            <person name="Matin S.A."/>
            <person name="Hoque S.M.E."/>
            <person name="Islam M.K."/>
            <person name="Roy D.K."/>
            <person name="Haider R."/>
            <person name="Moosa M.M."/>
            <person name="Elias S.M."/>
            <person name="Hasan A.M."/>
            <person name="Jahan S."/>
            <person name="Shafiuddin M."/>
            <person name="Mahmood N."/>
            <person name="Shommy N.S."/>
        </authorList>
    </citation>
    <scope>NUCLEOTIDE SEQUENCE [LARGE SCALE GENOMIC DNA]</scope>
    <source>
        <strain evidence="3">cv. O-4</strain>
    </source>
</reference>
<gene>
    <name evidence="2" type="ORF">COLO4_31476</name>
</gene>
<name>A0A1R3H4A9_9ROSI</name>
<protein>
    <submittedName>
        <fullName evidence="2">Uncharacterized protein</fullName>
    </submittedName>
</protein>
<dbReference type="OrthoDB" id="758862at2759"/>
<comment type="caution">
    <text evidence="2">The sequence shown here is derived from an EMBL/GenBank/DDBJ whole genome shotgun (WGS) entry which is preliminary data.</text>
</comment>
<dbReference type="AlphaFoldDB" id="A0A1R3H4A9"/>
<accession>A0A1R3H4A9</accession>
<sequence>MIDIHVCSHVQRLEHCLSSVVETKWINNWPVNAPRRTRNIEEQEGNFRHGGQGWHDDGFHDMSRVKRKRF</sequence>
<proteinExistence type="predicted"/>
<feature type="region of interest" description="Disordered" evidence="1">
    <location>
        <begin position="46"/>
        <end position="70"/>
    </location>
</feature>
<dbReference type="EMBL" id="AWUE01020855">
    <property type="protein sequence ID" value="OMO65159.1"/>
    <property type="molecule type" value="Genomic_DNA"/>
</dbReference>
<evidence type="ECO:0000313" key="2">
    <source>
        <dbReference type="EMBL" id="OMO65159.1"/>
    </source>
</evidence>
<evidence type="ECO:0000256" key="1">
    <source>
        <dbReference type="SAM" id="MobiDB-lite"/>
    </source>
</evidence>
<feature type="compositionally biased region" description="Basic and acidic residues" evidence="1">
    <location>
        <begin position="54"/>
        <end position="64"/>
    </location>
</feature>
<evidence type="ECO:0000313" key="3">
    <source>
        <dbReference type="Proteomes" id="UP000187203"/>
    </source>
</evidence>
<organism evidence="2 3">
    <name type="scientific">Corchorus olitorius</name>
    <dbReference type="NCBI Taxonomy" id="93759"/>
    <lineage>
        <taxon>Eukaryota</taxon>
        <taxon>Viridiplantae</taxon>
        <taxon>Streptophyta</taxon>
        <taxon>Embryophyta</taxon>
        <taxon>Tracheophyta</taxon>
        <taxon>Spermatophyta</taxon>
        <taxon>Magnoliopsida</taxon>
        <taxon>eudicotyledons</taxon>
        <taxon>Gunneridae</taxon>
        <taxon>Pentapetalae</taxon>
        <taxon>rosids</taxon>
        <taxon>malvids</taxon>
        <taxon>Malvales</taxon>
        <taxon>Malvaceae</taxon>
        <taxon>Grewioideae</taxon>
        <taxon>Apeibeae</taxon>
        <taxon>Corchorus</taxon>
    </lineage>
</organism>
<dbReference type="Proteomes" id="UP000187203">
    <property type="component" value="Unassembled WGS sequence"/>
</dbReference>
<keyword evidence="3" id="KW-1185">Reference proteome</keyword>